<comment type="caution">
    <text evidence="1">The sequence shown here is derived from an EMBL/GenBank/DDBJ whole genome shotgun (WGS) entry which is preliminary data.</text>
</comment>
<dbReference type="Proteomes" id="UP000730482">
    <property type="component" value="Unassembled WGS sequence"/>
</dbReference>
<gene>
    <name evidence="1" type="ORF">KGQ19_29690</name>
</gene>
<organism evidence="1 2">
    <name type="scientific">Catenulispora pinistramenti</name>
    <dbReference type="NCBI Taxonomy" id="2705254"/>
    <lineage>
        <taxon>Bacteria</taxon>
        <taxon>Bacillati</taxon>
        <taxon>Actinomycetota</taxon>
        <taxon>Actinomycetes</taxon>
        <taxon>Catenulisporales</taxon>
        <taxon>Catenulisporaceae</taxon>
        <taxon>Catenulispora</taxon>
    </lineage>
</organism>
<keyword evidence="2" id="KW-1185">Reference proteome</keyword>
<dbReference type="EMBL" id="JAAFYZ010000125">
    <property type="protein sequence ID" value="MBS2551050.1"/>
    <property type="molecule type" value="Genomic_DNA"/>
</dbReference>
<evidence type="ECO:0000313" key="1">
    <source>
        <dbReference type="EMBL" id="MBS2551050.1"/>
    </source>
</evidence>
<evidence type="ECO:0000313" key="2">
    <source>
        <dbReference type="Proteomes" id="UP000730482"/>
    </source>
</evidence>
<reference evidence="1 2" key="1">
    <citation type="submission" date="2020-02" db="EMBL/GenBank/DDBJ databases">
        <title>Acidophilic actinobacteria isolated from forest soil.</title>
        <authorList>
            <person name="Golinska P."/>
        </authorList>
    </citation>
    <scope>NUCLEOTIDE SEQUENCE [LARGE SCALE GENOMIC DNA]</scope>
    <source>
        <strain evidence="1 2">NL8</strain>
    </source>
</reference>
<accession>A0ABS5KYG5</accession>
<sequence>MSSALAETPANILAAALTSPAGTPHSAWTRSVQHRCASTRAIRWSGRR</sequence>
<protein>
    <submittedName>
        <fullName evidence="1">Uncharacterized protein</fullName>
    </submittedName>
</protein>
<name>A0ABS5KYG5_9ACTN</name>
<proteinExistence type="predicted"/>